<gene>
    <name evidence="3" type="primary">LOC118905804</name>
</gene>
<accession>A0A8B8Z121</accession>
<organism evidence="2 3">
    <name type="scientific">Balaenoptera musculus</name>
    <name type="common">Blue whale</name>
    <dbReference type="NCBI Taxonomy" id="9771"/>
    <lineage>
        <taxon>Eukaryota</taxon>
        <taxon>Metazoa</taxon>
        <taxon>Chordata</taxon>
        <taxon>Craniata</taxon>
        <taxon>Vertebrata</taxon>
        <taxon>Euteleostomi</taxon>
        <taxon>Mammalia</taxon>
        <taxon>Eutheria</taxon>
        <taxon>Laurasiatheria</taxon>
        <taxon>Artiodactyla</taxon>
        <taxon>Whippomorpha</taxon>
        <taxon>Cetacea</taxon>
        <taxon>Mysticeti</taxon>
        <taxon>Balaenopteridae</taxon>
        <taxon>Balaenoptera</taxon>
    </lineage>
</organism>
<dbReference type="GeneID" id="118905804"/>
<feature type="compositionally biased region" description="Basic residues" evidence="1">
    <location>
        <begin position="259"/>
        <end position="269"/>
    </location>
</feature>
<sequence>MCPAEDAAPAHSGRAEPSRRPPPPRAPAARPRQTPSTAVVRPAAPNPGPPPRPRDLPERGDAALQTRRTGRRAGSRRGRGTGATEGQGQGGAPGADRPPPLPAAGARGRLGAATSLGPLGRARLPRGRHKGDARHPPGPARQGPRGRRSCSATGGAPRAAPRSAVRGRVSALRVRRPARRCPLFPPALQPGRTARGGRVGGGAEWHKDAGSTGSARAPPPGAQRPLPPARRARRRAPPRPRPRRPAGTPGARGPPGPHAAKRSTGRVVRRHPEDCPRCPCAGEKRSARRERNG</sequence>
<proteinExistence type="predicted"/>
<evidence type="ECO:0000256" key="1">
    <source>
        <dbReference type="SAM" id="MobiDB-lite"/>
    </source>
</evidence>
<feature type="compositionally biased region" description="Basic residues" evidence="1">
    <location>
        <begin position="230"/>
        <end position="244"/>
    </location>
</feature>
<evidence type="ECO:0000313" key="2">
    <source>
        <dbReference type="Proteomes" id="UP000694857"/>
    </source>
</evidence>
<dbReference type="AlphaFoldDB" id="A0A8B8Z121"/>
<feature type="compositionally biased region" description="Basic residues" evidence="1">
    <location>
        <begin position="68"/>
        <end position="79"/>
    </location>
</feature>
<feature type="compositionally biased region" description="Basic and acidic residues" evidence="1">
    <location>
        <begin position="52"/>
        <end position="61"/>
    </location>
</feature>
<protein>
    <submittedName>
        <fullName evidence="3">Basic proline-rich protein-like</fullName>
    </submittedName>
</protein>
<reference evidence="3" key="1">
    <citation type="submission" date="2025-08" db="UniProtKB">
        <authorList>
            <consortium name="RefSeq"/>
        </authorList>
    </citation>
    <scope>IDENTIFICATION</scope>
    <source>
        <tissue evidence="3">Epidermis and Blubber</tissue>
    </source>
</reference>
<feature type="compositionally biased region" description="Low complexity" evidence="1">
    <location>
        <begin position="103"/>
        <end position="122"/>
    </location>
</feature>
<dbReference type="RefSeq" id="XP_036728492.1">
    <property type="nucleotide sequence ID" value="XM_036872597.1"/>
</dbReference>
<dbReference type="KEGG" id="bmus:118905804"/>
<keyword evidence="2" id="KW-1185">Reference proteome</keyword>
<feature type="compositionally biased region" description="Basic and acidic residues" evidence="1">
    <location>
        <begin position="270"/>
        <end position="293"/>
    </location>
</feature>
<feature type="compositionally biased region" description="Gly residues" evidence="1">
    <location>
        <begin position="80"/>
        <end position="93"/>
    </location>
</feature>
<feature type="region of interest" description="Disordered" evidence="1">
    <location>
        <begin position="1"/>
        <end position="293"/>
    </location>
</feature>
<feature type="compositionally biased region" description="Basic residues" evidence="1">
    <location>
        <begin position="123"/>
        <end position="132"/>
    </location>
</feature>
<dbReference type="Proteomes" id="UP000694857">
    <property type="component" value="Chromosome 13"/>
</dbReference>
<evidence type="ECO:0000313" key="3">
    <source>
        <dbReference type="RefSeq" id="XP_036728492.1"/>
    </source>
</evidence>
<feature type="compositionally biased region" description="Pro residues" evidence="1">
    <location>
        <begin position="217"/>
        <end position="228"/>
    </location>
</feature>
<name>A0A8B8Z121_BALMU</name>